<keyword evidence="3" id="KW-1185">Reference proteome</keyword>
<comment type="caution">
    <text evidence="2">The sequence shown here is derived from an EMBL/GenBank/DDBJ whole genome shotgun (WGS) entry which is preliminary data.</text>
</comment>
<feature type="compositionally biased region" description="Gly residues" evidence="1">
    <location>
        <begin position="48"/>
        <end position="57"/>
    </location>
</feature>
<proteinExistence type="predicted"/>
<dbReference type="EMBL" id="BAAAVI010000002">
    <property type="protein sequence ID" value="GAA2848246.1"/>
    <property type="molecule type" value="Genomic_DNA"/>
</dbReference>
<sequence>MFEGADGGGAWLSMSQLRVLEQSVADVPTKSPRAKRGSAGPVNVHAPGGTGRPGSGLGLDEVAQPRRAALHLPKEMTFESWRRVGEQIGLIADSSAWWKADWLLHGERLFPDRYKRAIEETLLDYQTLRNYAWVARRFPFHRRRDRLSFQHHAEVASLPEEEQDVWLERAERLKWSRNRLRNEIRASRRPEVGVDVPAKVTVTLTVPSERERRWQQAADAAQCSLVEWMALVLDEAAVASPPGPADGARVPDRADVSG</sequence>
<evidence type="ECO:0000313" key="2">
    <source>
        <dbReference type="EMBL" id="GAA2848246.1"/>
    </source>
</evidence>
<accession>A0ABP6I682</accession>
<gene>
    <name evidence="2" type="ORF">GCM10010517_05460</name>
</gene>
<reference evidence="3" key="1">
    <citation type="journal article" date="2019" name="Int. J. Syst. Evol. Microbiol.">
        <title>The Global Catalogue of Microorganisms (GCM) 10K type strain sequencing project: providing services to taxonomists for standard genome sequencing and annotation.</title>
        <authorList>
            <consortium name="The Broad Institute Genomics Platform"/>
            <consortium name="The Broad Institute Genome Sequencing Center for Infectious Disease"/>
            <person name="Wu L."/>
            <person name="Ma J."/>
        </authorList>
    </citation>
    <scope>NUCLEOTIDE SEQUENCE [LARGE SCALE GENOMIC DNA]</scope>
    <source>
        <strain evidence="3">JCM 6242</strain>
    </source>
</reference>
<name>A0ABP6I682_9ACTN</name>
<feature type="region of interest" description="Disordered" evidence="1">
    <location>
        <begin position="239"/>
        <end position="258"/>
    </location>
</feature>
<protein>
    <submittedName>
        <fullName evidence="2">Uncharacterized protein</fullName>
    </submittedName>
</protein>
<feature type="region of interest" description="Disordered" evidence="1">
    <location>
        <begin position="26"/>
        <end position="59"/>
    </location>
</feature>
<feature type="compositionally biased region" description="Basic and acidic residues" evidence="1">
    <location>
        <begin position="249"/>
        <end position="258"/>
    </location>
</feature>
<organism evidence="2 3">
    <name type="scientific">Streptosporangium fragile</name>
    <dbReference type="NCBI Taxonomy" id="46186"/>
    <lineage>
        <taxon>Bacteria</taxon>
        <taxon>Bacillati</taxon>
        <taxon>Actinomycetota</taxon>
        <taxon>Actinomycetes</taxon>
        <taxon>Streptosporangiales</taxon>
        <taxon>Streptosporangiaceae</taxon>
        <taxon>Streptosporangium</taxon>
    </lineage>
</organism>
<dbReference type="InterPro" id="IPR049735">
    <property type="entry name" value="NovE/LmbU-like"/>
</dbReference>
<dbReference type="NCBIfam" id="NF038070">
    <property type="entry name" value="LmbU_fam_TF"/>
    <property type="match status" value="1"/>
</dbReference>
<evidence type="ECO:0000313" key="3">
    <source>
        <dbReference type="Proteomes" id="UP001500831"/>
    </source>
</evidence>
<dbReference type="Proteomes" id="UP001500831">
    <property type="component" value="Unassembled WGS sequence"/>
</dbReference>
<evidence type="ECO:0000256" key="1">
    <source>
        <dbReference type="SAM" id="MobiDB-lite"/>
    </source>
</evidence>